<evidence type="ECO:0000256" key="1">
    <source>
        <dbReference type="SAM" id="MobiDB-lite"/>
    </source>
</evidence>
<dbReference type="Gene3D" id="3.40.50.150">
    <property type="entry name" value="Vaccinia Virus protein VP39"/>
    <property type="match status" value="1"/>
</dbReference>
<keyword evidence="3" id="KW-1185">Reference proteome</keyword>
<protein>
    <recommendedName>
        <fullName evidence="4">S-adenosyl-L-methionine-dependent methyltransferase</fullName>
    </recommendedName>
</protein>
<accession>A0A9K3CNF5</accession>
<evidence type="ECO:0000313" key="2">
    <source>
        <dbReference type="EMBL" id="GIQ79400.1"/>
    </source>
</evidence>
<proteinExistence type="predicted"/>
<sequence length="365" mass="39760">MLPSHVKPPPGLQPIIKAALAHVKVCEWRPEGWSDAVFQALRECRGRDRGKGTGNRKSRGSAPAKPVDAGATVPSGSEGKPGVRDLMRSRKRALRQVAEPSPQAKAVAEDREAYWRREVESQDFDKSLAARQGYVYAFAPYSAYAIAHMVRWRLESLVPNPTPFSRLVCVGGGPGSEALGVLAQQRLTQGEGAALPSVDVLDISTSWEGQGRQLLVDSGLASSVRYSRFDIFDTNITRHTEVIGAADMVVFSKVLSIAQYSTDPSANAFCAVLDTMAPGATLMVLDNAAGPSRLDPLCQCIRDRGFDAEVRQYPKPLKTEYVMPNRLRDYVPVTDQEGWAALYAEGGIKTLCTGALFEIVAVKRR</sequence>
<feature type="region of interest" description="Disordered" evidence="1">
    <location>
        <begin position="46"/>
        <end position="111"/>
    </location>
</feature>
<comment type="caution">
    <text evidence="2">The sequence shown here is derived from an EMBL/GenBank/DDBJ whole genome shotgun (WGS) entry which is preliminary data.</text>
</comment>
<organism evidence="2 3">
    <name type="scientific">Kipferlia bialata</name>
    <dbReference type="NCBI Taxonomy" id="797122"/>
    <lineage>
        <taxon>Eukaryota</taxon>
        <taxon>Metamonada</taxon>
        <taxon>Carpediemonas-like organisms</taxon>
        <taxon>Kipferlia</taxon>
    </lineage>
</organism>
<evidence type="ECO:0008006" key="4">
    <source>
        <dbReference type="Google" id="ProtNLM"/>
    </source>
</evidence>
<reference evidence="2 3" key="1">
    <citation type="journal article" date="2018" name="PLoS ONE">
        <title>The draft genome of Kipferlia bialata reveals reductive genome evolution in fornicate parasites.</title>
        <authorList>
            <person name="Tanifuji G."/>
            <person name="Takabayashi S."/>
            <person name="Kume K."/>
            <person name="Takagi M."/>
            <person name="Nakayama T."/>
            <person name="Kamikawa R."/>
            <person name="Inagaki Y."/>
            <person name="Hashimoto T."/>
        </authorList>
    </citation>
    <scope>NUCLEOTIDE SEQUENCE [LARGE SCALE GENOMIC DNA]</scope>
    <source>
        <strain evidence="2">NY0173</strain>
    </source>
</reference>
<dbReference type="Proteomes" id="UP000265618">
    <property type="component" value="Unassembled WGS sequence"/>
</dbReference>
<gene>
    <name evidence="2" type="ORF">KIPB_000043</name>
</gene>
<dbReference type="OrthoDB" id="6410389at2759"/>
<dbReference type="EMBL" id="BDIP01000003">
    <property type="protein sequence ID" value="GIQ79400.1"/>
    <property type="molecule type" value="Genomic_DNA"/>
</dbReference>
<name>A0A9K3CNF5_9EUKA</name>
<evidence type="ECO:0000313" key="3">
    <source>
        <dbReference type="Proteomes" id="UP000265618"/>
    </source>
</evidence>
<dbReference type="AlphaFoldDB" id="A0A9K3CNF5"/>
<dbReference type="InterPro" id="IPR029063">
    <property type="entry name" value="SAM-dependent_MTases_sf"/>
</dbReference>
<dbReference type="SUPFAM" id="SSF53335">
    <property type="entry name" value="S-adenosyl-L-methionine-dependent methyltransferases"/>
    <property type="match status" value="1"/>
</dbReference>